<dbReference type="KEGG" id="msf:IT882_14450"/>
<sequence length="279" mass="29263">MDDASAAELRRLRARAYGPDADLPDDPTASARLAELEAQLRAEREARQRPSASAASPSVEEDRRWSRSSNPSALDGNVTPAPPPTGAPSATDATEADDPATSRMWAVVHMLTSRLPPVATSIVAVTIAASVALTASIVWGLASIPVISQATGARQVATLEVDDDVEIPEGFFGTASEQAIAYEYYGLLIVHSSASSAFLGDGECLLAVDAENVTADGQGVNGPLYYGCRTGAFPATFEIVLDNSVPDELREQFPEGGALQFVLQDDRVGVFWDGGVAAT</sequence>
<evidence type="ECO:0000256" key="1">
    <source>
        <dbReference type="SAM" id="MobiDB-lite"/>
    </source>
</evidence>
<dbReference type="EMBL" id="CP064760">
    <property type="protein sequence ID" value="QPE04339.1"/>
    <property type="molecule type" value="Genomic_DNA"/>
</dbReference>
<reference evidence="2 3" key="1">
    <citation type="submission" date="2020-11" db="EMBL/GenBank/DDBJ databases">
        <title>Amino acid is mineralized and recycled by bacteria in oceanic microbiome.</title>
        <authorList>
            <person name="Zheng L.Y."/>
        </authorList>
    </citation>
    <scope>NUCLEOTIDE SEQUENCE [LARGE SCALE GENOMIC DNA]</scope>
    <source>
        <strain evidence="2 3">A32-1</strain>
    </source>
</reference>
<dbReference type="RefSeq" id="WP_195692417.1">
    <property type="nucleotide sequence ID" value="NZ_CP064760.1"/>
</dbReference>
<proteinExistence type="predicted"/>
<feature type="region of interest" description="Disordered" evidence="1">
    <location>
        <begin position="14"/>
        <end position="98"/>
    </location>
</feature>
<organism evidence="2 3">
    <name type="scientific">Microbacterium schleiferi</name>
    <dbReference type="NCBI Taxonomy" id="69362"/>
    <lineage>
        <taxon>Bacteria</taxon>
        <taxon>Bacillati</taxon>
        <taxon>Actinomycetota</taxon>
        <taxon>Actinomycetes</taxon>
        <taxon>Micrococcales</taxon>
        <taxon>Microbacteriaceae</taxon>
        <taxon>Microbacterium</taxon>
    </lineage>
</organism>
<name>A0A7S8MW72_9MICO</name>
<feature type="compositionally biased region" description="Basic and acidic residues" evidence="1">
    <location>
        <begin position="34"/>
        <end position="48"/>
    </location>
</feature>
<feature type="compositionally biased region" description="Low complexity" evidence="1">
    <location>
        <begin position="49"/>
        <end position="58"/>
    </location>
</feature>
<evidence type="ECO:0000313" key="2">
    <source>
        <dbReference type="EMBL" id="QPE04339.1"/>
    </source>
</evidence>
<gene>
    <name evidence="2" type="ORF">IT882_14450</name>
</gene>
<protein>
    <submittedName>
        <fullName evidence="2">Uncharacterized protein</fullName>
    </submittedName>
</protein>
<dbReference type="Proteomes" id="UP000594480">
    <property type="component" value="Chromosome"/>
</dbReference>
<dbReference type="AlphaFoldDB" id="A0A7S8MW72"/>
<accession>A0A7S8MW72</accession>
<evidence type="ECO:0000313" key="3">
    <source>
        <dbReference type="Proteomes" id="UP000594480"/>
    </source>
</evidence>
<keyword evidence="3" id="KW-1185">Reference proteome</keyword>